<dbReference type="InterPro" id="IPR036291">
    <property type="entry name" value="NAD(P)-bd_dom_sf"/>
</dbReference>
<dbReference type="CDD" id="cd08276">
    <property type="entry name" value="MDR7"/>
    <property type="match status" value="1"/>
</dbReference>
<gene>
    <name evidence="2" type="ORF">PAC_00384</name>
</gene>
<sequence>MKTPTSIPNRQWTSSLNGISNLTLVQITTPLPGPNEILVRINAVSLNFKDGEIVQGQFNHHKAVSLPEAIVPCSDAAGEIWEVGNGVTRWKRGDRVLALPYPEYRTGRTTEEMLGGGIGSSGRGVLCEYRISKEDAVLATPAGMTDEEACTLTVAGITTWMSMNGQRPLGSPGGNGEVVLIQGTGGVSINGLQIAKAAGATVIITFSSDEKLARARELGADIIFENGGALTTTKSFNCIRFGGLFNAIGYVSGKVDAKEDERLNINVQAIRRNVILVGLLNGPRDRVEEMCRFYEEHGIRPVIDRVFKFEEAKEELEYLWSRSHFGKVVLKVH</sequence>
<dbReference type="SUPFAM" id="SSF51735">
    <property type="entry name" value="NAD(P)-binding Rossmann-fold domains"/>
    <property type="match status" value="1"/>
</dbReference>
<dbReference type="Pfam" id="PF08240">
    <property type="entry name" value="ADH_N"/>
    <property type="match status" value="1"/>
</dbReference>
<dbReference type="OrthoDB" id="3509362at2759"/>
<evidence type="ECO:0000259" key="1">
    <source>
        <dbReference type="SMART" id="SM00829"/>
    </source>
</evidence>
<dbReference type="SMART" id="SM00829">
    <property type="entry name" value="PKS_ER"/>
    <property type="match status" value="1"/>
</dbReference>
<reference evidence="2 3" key="1">
    <citation type="submission" date="2016-03" db="EMBL/GenBank/DDBJ databases">
        <authorList>
            <person name="Ploux O."/>
        </authorList>
    </citation>
    <scope>NUCLEOTIDE SEQUENCE [LARGE SCALE GENOMIC DNA]</scope>
    <source>
        <strain evidence="2 3">UAMH 11012</strain>
    </source>
</reference>
<protein>
    <submittedName>
        <fullName evidence="2">Related to NADPH:quinone reductase and related Zn-dependent oxidoreductases</fullName>
    </submittedName>
</protein>
<dbReference type="GO" id="GO:0016491">
    <property type="term" value="F:oxidoreductase activity"/>
    <property type="evidence" value="ECO:0007669"/>
    <property type="project" value="InterPro"/>
</dbReference>
<dbReference type="Proteomes" id="UP000184330">
    <property type="component" value="Unassembled WGS sequence"/>
</dbReference>
<evidence type="ECO:0000313" key="2">
    <source>
        <dbReference type="EMBL" id="CZR50511.1"/>
    </source>
</evidence>
<dbReference type="SUPFAM" id="SSF50129">
    <property type="entry name" value="GroES-like"/>
    <property type="match status" value="1"/>
</dbReference>
<dbReference type="PANTHER" id="PTHR45033">
    <property type="match status" value="1"/>
</dbReference>
<dbReference type="InterPro" id="IPR052711">
    <property type="entry name" value="Zinc_ADH-like"/>
</dbReference>
<dbReference type="AlphaFoldDB" id="A0A1L7WCM0"/>
<evidence type="ECO:0000313" key="3">
    <source>
        <dbReference type="Proteomes" id="UP000184330"/>
    </source>
</evidence>
<accession>A0A1L7WCM0</accession>
<dbReference type="EMBL" id="FJOG01000001">
    <property type="protein sequence ID" value="CZR50511.1"/>
    <property type="molecule type" value="Genomic_DNA"/>
</dbReference>
<dbReference type="InterPro" id="IPR013154">
    <property type="entry name" value="ADH-like_N"/>
</dbReference>
<keyword evidence="3" id="KW-1185">Reference proteome</keyword>
<organism evidence="2 3">
    <name type="scientific">Phialocephala subalpina</name>
    <dbReference type="NCBI Taxonomy" id="576137"/>
    <lineage>
        <taxon>Eukaryota</taxon>
        <taxon>Fungi</taxon>
        <taxon>Dikarya</taxon>
        <taxon>Ascomycota</taxon>
        <taxon>Pezizomycotina</taxon>
        <taxon>Leotiomycetes</taxon>
        <taxon>Helotiales</taxon>
        <taxon>Mollisiaceae</taxon>
        <taxon>Phialocephala</taxon>
        <taxon>Phialocephala fortinii species complex</taxon>
    </lineage>
</organism>
<dbReference type="STRING" id="576137.A0A1L7WCM0"/>
<name>A0A1L7WCM0_9HELO</name>
<dbReference type="PANTHER" id="PTHR45033:SF1">
    <property type="entry name" value="OXIDOREDUCTASE (EUROFUNG)"/>
    <property type="match status" value="1"/>
</dbReference>
<dbReference type="Pfam" id="PF13602">
    <property type="entry name" value="ADH_zinc_N_2"/>
    <property type="match status" value="1"/>
</dbReference>
<dbReference type="Gene3D" id="3.90.180.10">
    <property type="entry name" value="Medium-chain alcohol dehydrogenases, catalytic domain"/>
    <property type="match status" value="2"/>
</dbReference>
<feature type="domain" description="Enoyl reductase (ER)" evidence="1">
    <location>
        <begin position="18"/>
        <end position="330"/>
    </location>
</feature>
<dbReference type="Gene3D" id="3.40.50.720">
    <property type="entry name" value="NAD(P)-binding Rossmann-like Domain"/>
    <property type="match status" value="2"/>
</dbReference>
<proteinExistence type="predicted"/>
<dbReference type="InterPro" id="IPR011032">
    <property type="entry name" value="GroES-like_sf"/>
</dbReference>
<dbReference type="InterPro" id="IPR020843">
    <property type="entry name" value="ER"/>
</dbReference>